<evidence type="ECO:0000256" key="7">
    <source>
        <dbReference type="ARBA" id="ARBA00022833"/>
    </source>
</evidence>
<dbReference type="Gene3D" id="3.30.160.60">
    <property type="entry name" value="Classic Zinc Finger"/>
    <property type="match status" value="3"/>
</dbReference>
<dbReference type="OrthoDB" id="9122243at2759"/>
<protein>
    <recommendedName>
        <fullName evidence="13">C2H2-type domain-containing protein</fullName>
    </recommendedName>
</protein>
<keyword evidence="15" id="KW-1185">Reference proteome</keyword>
<evidence type="ECO:0000256" key="12">
    <source>
        <dbReference type="SAM" id="MobiDB-lite"/>
    </source>
</evidence>
<evidence type="ECO:0000256" key="10">
    <source>
        <dbReference type="ARBA" id="ARBA00023242"/>
    </source>
</evidence>
<accession>A0A2P4S8I1</accession>
<keyword evidence="5" id="KW-0677">Repeat</keyword>
<keyword evidence="6 11" id="KW-0863">Zinc-finger</keyword>
<evidence type="ECO:0000313" key="14">
    <source>
        <dbReference type="EMBL" id="POI20403.1"/>
    </source>
</evidence>
<dbReference type="PANTHER" id="PTHR23226:SF416">
    <property type="entry name" value="FI01424P"/>
    <property type="match status" value="1"/>
</dbReference>
<gene>
    <name evidence="14" type="ORF">CIB84_015850</name>
</gene>
<dbReference type="InterPro" id="IPR036236">
    <property type="entry name" value="Znf_C2H2_sf"/>
</dbReference>
<feature type="domain" description="C2H2-type" evidence="13">
    <location>
        <begin position="185"/>
        <end position="212"/>
    </location>
</feature>
<dbReference type="GO" id="GO:0000978">
    <property type="term" value="F:RNA polymerase II cis-regulatory region sequence-specific DNA binding"/>
    <property type="evidence" value="ECO:0007669"/>
    <property type="project" value="TreeGrafter"/>
</dbReference>
<keyword evidence="10" id="KW-0539">Nucleus</keyword>
<dbReference type="InterPro" id="IPR013087">
    <property type="entry name" value="Znf_C2H2_type"/>
</dbReference>
<dbReference type="PROSITE" id="PS00028">
    <property type="entry name" value="ZINC_FINGER_C2H2_1"/>
    <property type="match status" value="1"/>
</dbReference>
<evidence type="ECO:0000259" key="13">
    <source>
        <dbReference type="PROSITE" id="PS50157"/>
    </source>
</evidence>
<organism evidence="14 15">
    <name type="scientific">Bambusicola thoracicus</name>
    <name type="common">Chinese bamboo-partridge</name>
    <name type="synonym">Perdix thoracica</name>
    <dbReference type="NCBI Taxonomy" id="9083"/>
    <lineage>
        <taxon>Eukaryota</taxon>
        <taxon>Metazoa</taxon>
        <taxon>Chordata</taxon>
        <taxon>Craniata</taxon>
        <taxon>Vertebrata</taxon>
        <taxon>Euteleostomi</taxon>
        <taxon>Archelosauria</taxon>
        <taxon>Archosauria</taxon>
        <taxon>Dinosauria</taxon>
        <taxon>Saurischia</taxon>
        <taxon>Theropoda</taxon>
        <taxon>Coelurosauria</taxon>
        <taxon>Aves</taxon>
        <taxon>Neognathae</taxon>
        <taxon>Galloanserae</taxon>
        <taxon>Galliformes</taxon>
        <taxon>Phasianidae</taxon>
        <taxon>Perdicinae</taxon>
        <taxon>Bambusicola</taxon>
    </lineage>
</organism>
<evidence type="ECO:0000256" key="1">
    <source>
        <dbReference type="ARBA" id="ARBA00003767"/>
    </source>
</evidence>
<feature type="compositionally biased region" description="Basic residues" evidence="12">
    <location>
        <begin position="117"/>
        <end position="129"/>
    </location>
</feature>
<dbReference type="PANTHER" id="PTHR23226">
    <property type="entry name" value="ZINC FINGER AND SCAN DOMAIN-CONTAINING"/>
    <property type="match status" value="1"/>
</dbReference>
<dbReference type="PROSITE" id="PS50157">
    <property type="entry name" value="ZINC_FINGER_C2H2_2"/>
    <property type="match status" value="2"/>
</dbReference>
<dbReference type="SMART" id="SM00355">
    <property type="entry name" value="ZnF_C2H2"/>
    <property type="match status" value="2"/>
</dbReference>
<feature type="non-terminal residue" evidence="14">
    <location>
        <position position="1"/>
    </location>
</feature>
<feature type="region of interest" description="Disordered" evidence="12">
    <location>
        <begin position="53"/>
        <end position="152"/>
    </location>
</feature>
<dbReference type="Pfam" id="PF00096">
    <property type="entry name" value="zf-C2H2"/>
    <property type="match status" value="2"/>
</dbReference>
<comment type="function">
    <text evidence="1">May be involved in transcriptional regulation.</text>
</comment>
<comment type="caution">
    <text evidence="14">The sequence shown here is derived from an EMBL/GenBank/DDBJ whole genome shotgun (WGS) entry which is preliminary data.</text>
</comment>
<evidence type="ECO:0000256" key="8">
    <source>
        <dbReference type="ARBA" id="ARBA00023015"/>
    </source>
</evidence>
<comment type="similarity">
    <text evidence="3">Belongs to the krueppel C2H2-type zinc-finger protein family.</text>
</comment>
<evidence type="ECO:0000256" key="4">
    <source>
        <dbReference type="ARBA" id="ARBA00022723"/>
    </source>
</evidence>
<comment type="subcellular location">
    <subcellularLocation>
        <location evidence="2">Nucleus</location>
    </subcellularLocation>
</comment>
<evidence type="ECO:0000256" key="9">
    <source>
        <dbReference type="ARBA" id="ARBA00023163"/>
    </source>
</evidence>
<dbReference type="GO" id="GO:0000981">
    <property type="term" value="F:DNA-binding transcription factor activity, RNA polymerase II-specific"/>
    <property type="evidence" value="ECO:0007669"/>
    <property type="project" value="TreeGrafter"/>
</dbReference>
<keyword evidence="8" id="KW-0805">Transcription regulation</keyword>
<keyword evidence="9" id="KW-0804">Transcription</keyword>
<evidence type="ECO:0000256" key="5">
    <source>
        <dbReference type="ARBA" id="ARBA00022737"/>
    </source>
</evidence>
<evidence type="ECO:0000313" key="15">
    <source>
        <dbReference type="Proteomes" id="UP000237246"/>
    </source>
</evidence>
<dbReference type="FunFam" id="3.30.160.60:FF:000051">
    <property type="entry name" value="zinc finger protein 585A"/>
    <property type="match status" value="1"/>
</dbReference>
<feature type="compositionally biased region" description="Basic and acidic residues" evidence="12">
    <location>
        <begin position="99"/>
        <end position="116"/>
    </location>
</feature>
<dbReference type="GO" id="GO:0005634">
    <property type="term" value="C:nucleus"/>
    <property type="evidence" value="ECO:0007669"/>
    <property type="project" value="UniProtKB-SubCell"/>
</dbReference>
<evidence type="ECO:0000256" key="2">
    <source>
        <dbReference type="ARBA" id="ARBA00004123"/>
    </source>
</evidence>
<dbReference type="AlphaFoldDB" id="A0A2P4S8I1"/>
<reference evidence="14 15" key="1">
    <citation type="submission" date="2018-01" db="EMBL/GenBank/DDBJ databases">
        <title>Comparison of the Chinese Bamboo Partridge and Red Junglefowl genome sequences highlights the importance of demography in genome evolution.</title>
        <authorList>
            <person name="Tiley G.P."/>
            <person name="Kimball R.T."/>
            <person name="Braun E.L."/>
            <person name="Burleigh J.G."/>
        </authorList>
    </citation>
    <scope>NUCLEOTIDE SEQUENCE [LARGE SCALE GENOMIC DNA]</scope>
    <source>
        <strain evidence="14">RTK389</strain>
        <tissue evidence="14">Blood</tissue>
    </source>
</reference>
<keyword evidence="7" id="KW-0862">Zinc</keyword>
<dbReference type="EMBL" id="PPHD01083919">
    <property type="protein sequence ID" value="POI20403.1"/>
    <property type="molecule type" value="Genomic_DNA"/>
</dbReference>
<dbReference type="SUPFAM" id="SSF57667">
    <property type="entry name" value="beta-beta-alpha zinc fingers"/>
    <property type="match status" value="2"/>
</dbReference>
<dbReference type="Proteomes" id="UP000237246">
    <property type="component" value="Unassembled WGS sequence"/>
</dbReference>
<evidence type="ECO:0000256" key="6">
    <source>
        <dbReference type="ARBA" id="ARBA00022771"/>
    </source>
</evidence>
<keyword evidence="4" id="KW-0479">Metal-binding</keyword>
<proteinExistence type="inferred from homology"/>
<feature type="domain" description="C2H2-type" evidence="13">
    <location>
        <begin position="157"/>
        <end position="184"/>
    </location>
</feature>
<name>A0A2P4S8I1_BAMTH</name>
<evidence type="ECO:0000256" key="11">
    <source>
        <dbReference type="PROSITE-ProRule" id="PRU00042"/>
    </source>
</evidence>
<sequence>IVVSPWGGTQSEDVEQSLCQNDGDTLISPLSVIEAPLPAPKPVVISLLEGGEEPWIPDVRSPEAVPGDRSPGGARITNCREDAQNSGAAERQHSSVSVRETRRDVRSGPEQGEHFKKPLGKHPGKRARNHLGFSSGQKEPEDPRRKLEKKCQKKKQKHCPECGKSFRSSSEFVNHRCVNSQERLHECSDCGRSFEWRSNLTRHESIHMEERPYECLECGKSFRISS</sequence>
<dbReference type="GO" id="GO:0008270">
    <property type="term" value="F:zinc ion binding"/>
    <property type="evidence" value="ECO:0007669"/>
    <property type="project" value="UniProtKB-KW"/>
</dbReference>
<evidence type="ECO:0000256" key="3">
    <source>
        <dbReference type="ARBA" id="ARBA00006991"/>
    </source>
</evidence>